<dbReference type="HOGENOM" id="CLU_1884352_0_0_6"/>
<dbReference type="EMBL" id="CP000507">
    <property type="protein sequence ID" value="ABM01297.1"/>
    <property type="molecule type" value="Genomic_DNA"/>
</dbReference>
<sequence length="135" mass="15373">MAVERLGDNVRLLSLQYQDHALKLSLNIEGQCCELTFEKLLGFRMLDEGDLLEYWAELSLSNGWLYEVSEGGWLEQESLRSGFMASSHHAPREFLVVTEKECISVLTLALQPQVCWCDCQQAMEYTPLPSDTSTH</sequence>
<name>A1SA90_SHEAM</name>
<dbReference type="eggNOG" id="ENOG5033J2I">
    <property type="taxonomic scope" value="Bacteria"/>
</dbReference>
<keyword evidence="2" id="KW-1185">Reference proteome</keyword>
<gene>
    <name evidence="1" type="ordered locus">Sama_3094</name>
</gene>
<reference evidence="1 2" key="1">
    <citation type="submission" date="2006-12" db="EMBL/GenBank/DDBJ databases">
        <title>Complete sequence of Shewanella amazonensis SB2B.</title>
        <authorList>
            <consortium name="US DOE Joint Genome Institute"/>
            <person name="Copeland A."/>
            <person name="Lucas S."/>
            <person name="Lapidus A."/>
            <person name="Barry K."/>
            <person name="Detter J.C."/>
            <person name="Glavina del Rio T."/>
            <person name="Hammon N."/>
            <person name="Israni S."/>
            <person name="Dalin E."/>
            <person name="Tice H."/>
            <person name="Pitluck S."/>
            <person name="Munk A.C."/>
            <person name="Brettin T."/>
            <person name="Bruce D."/>
            <person name="Han C."/>
            <person name="Tapia R."/>
            <person name="Gilna P."/>
            <person name="Schmutz J."/>
            <person name="Larimer F."/>
            <person name="Land M."/>
            <person name="Hauser L."/>
            <person name="Kyrpides N."/>
            <person name="Mikhailova N."/>
            <person name="Fredrickson J."/>
            <person name="Richardson P."/>
        </authorList>
    </citation>
    <scope>NUCLEOTIDE SEQUENCE [LARGE SCALE GENOMIC DNA]</scope>
    <source>
        <strain evidence="2">ATCC BAA-1098 / SB2B</strain>
    </source>
</reference>
<accession>A1SA90</accession>
<proteinExistence type="predicted"/>
<evidence type="ECO:0000313" key="1">
    <source>
        <dbReference type="EMBL" id="ABM01297.1"/>
    </source>
</evidence>
<dbReference type="Proteomes" id="UP000009175">
    <property type="component" value="Chromosome"/>
</dbReference>
<dbReference type="AlphaFoldDB" id="A1SA90"/>
<protein>
    <submittedName>
        <fullName evidence="1">Uncharacterized protein</fullName>
    </submittedName>
</protein>
<organism evidence="1 2">
    <name type="scientific">Shewanella amazonensis (strain ATCC BAA-1098 / SB2B)</name>
    <dbReference type="NCBI Taxonomy" id="326297"/>
    <lineage>
        <taxon>Bacteria</taxon>
        <taxon>Pseudomonadati</taxon>
        <taxon>Pseudomonadota</taxon>
        <taxon>Gammaproteobacteria</taxon>
        <taxon>Alteromonadales</taxon>
        <taxon>Shewanellaceae</taxon>
        <taxon>Shewanella</taxon>
    </lineage>
</organism>
<dbReference type="KEGG" id="saz:Sama_3094"/>
<evidence type="ECO:0000313" key="2">
    <source>
        <dbReference type="Proteomes" id="UP000009175"/>
    </source>
</evidence>